<accession>A0ABZ2K2F5</accession>
<organism evidence="3 4">
    <name type="scientific">Pendulispora brunnea</name>
    <dbReference type="NCBI Taxonomy" id="2905690"/>
    <lineage>
        <taxon>Bacteria</taxon>
        <taxon>Pseudomonadati</taxon>
        <taxon>Myxococcota</taxon>
        <taxon>Myxococcia</taxon>
        <taxon>Myxococcales</taxon>
        <taxon>Sorangiineae</taxon>
        <taxon>Pendulisporaceae</taxon>
        <taxon>Pendulispora</taxon>
    </lineage>
</organism>
<gene>
    <name evidence="3" type="ORF">LZC95_41475</name>
</gene>
<feature type="signal peptide" evidence="2">
    <location>
        <begin position="1"/>
        <end position="21"/>
    </location>
</feature>
<keyword evidence="2" id="KW-0732">Signal</keyword>
<sequence length="318" mass="31312">MVVPSCAVACFAAACSGTDGAHVGNTPDGGPRDGTVADSRTDAPGDAGKDGAVDAADAATDGGGADGQSDSAVDGGDDSGNDGSTGDAGNDGGDDAGAADGGGAPDAEVDAGTTALITGTVVDVTSRRPVEEAAVAAGSLVARTDAAGRFALRVPTGVFSRPTVTKAGYSERLYEELAVTVDADQGQIPILSLDAQSALRGALPGYDANLGAMAVRVLARGTCPNEEGATLSISPAGVSRIAYFRSGVPNAEAPNVHAGEETSAIIYNVAVSTTISLAVARNGCTMARYPTTNNGLTRTGNIQTRGGNSITTATTFVE</sequence>
<dbReference type="Proteomes" id="UP001379533">
    <property type="component" value="Chromosome"/>
</dbReference>
<dbReference type="SUPFAM" id="SSF49464">
    <property type="entry name" value="Carboxypeptidase regulatory domain-like"/>
    <property type="match status" value="1"/>
</dbReference>
<dbReference type="InterPro" id="IPR008969">
    <property type="entry name" value="CarboxyPept-like_regulatory"/>
</dbReference>
<keyword evidence="4" id="KW-1185">Reference proteome</keyword>
<evidence type="ECO:0000256" key="2">
    <source>
        <dbReference type="SAM" id="SignalP"/>
    </source>
</evidence>
<feature type="compositionally biased region" description="Basic and acidic residues" evidence="1">
    <location>
        <begin position="39"/>
        <end position="52"/>
    </location>
</feature>
<proteinExistence type="predicted"/>
<protein>
    <submittedName>
        <fullName evidence="3">Carboxypeptidase-like regulatory domain-containing protein</fullName>
    </submittedName>
</protein>
<evidence type="ECO:0000313" key="3">
    <source>
        <dbReference type="EMBL" id="WXA92908.1"/>
    </source>
</evidence>
<feature type="region of interest" description="Disordered" evidence="1">
    <location>
        <begin position="19"/>
        <end position="109"/>
    </location>
</feature>
<evidence type="ECO:0000256" key="1">
    <source>
        <dbReference type="SAM" id="MobiDB-lite"/>
    </source>
</evidence>
<dbReference type="EMBL" id="CP089982">
    <property type="protein sequence ID" value="WXA92908.1"/>
    <property type="molecule type" value="Genomic_DNA"/>
</dbReference>
<name>A0ABZ2K2F5_9BACT</name>
<feature type="chain" id="PRO_5046528190" evidence="2">
    <location>
        <begin position="22"/>
        <end position="318"/>
    </location>
</feature>
<evidence type="ECO:0000313" key="4">
    <source>
        <dbReference type="Proteomes" id="UP001379533"/>
    </source>
</evidence>
<dbReference type="Gene3D" id="2.60.40.1120">
    <property type="entry name" value="Carboxypeptidase-like, regulatory domain"/>
    <property type="match status" value="1"/>
</dbReference>
<reference evidence="3 4" key="1">
    <citation type="submission" date="2021-12" db="EMBL/GenBank/DDBJ databases">
        <title>Discovery of the Pendulisporaceae a myxobacterial family with distinct sporulation behavior and unique specialized metabolism.</title>
        <authorList>
            <person name="Garcia R."/>
            <person name="Popoff A."/>
            <person name="Bader C.D."/>
            <person name="Loehr J."/>
            <person name="Walesch S."/>
            <person name="Walt C."/>
            <person name="Boldt J."/>
            <person name="Bunk B."/>
            <person name="Haeckl F.J.F.P.J."/>
            <person name="Gunesch A.P."/>
            <person name="Birkelbach J."/>
            <person name="Nuebel U."/>
            <person name="Pietschmann T."/>
            <person name="Bach T."/>
            <person name="Mueller R."/>
        </authorList>
    </citation>
    <scope>NUCLEOTIDE SEQUENCE [LARGE SCALE GENOMIC DNA]</scope>
    <source>
        <strain evidence="3 4">MSr12523</strain>
    </source>
</reference>
<dbReference type="RefSeq" id="WP_394843507.1">
    <property type="nucleotide sequence ID" value="NZ_CP089982.1"/>
</dbReference>